<evidence type="ECO:0000256" key="7">
    <source>
        <dbReference type="HAMAP-Rule" id="MF_00259"/>
    </source>
</evidence>
<evidence type="ECO:0000256" key="8">
    <source>
        <dbReference type="PIRSR" id="PIRSR006487-1"/>
    </source>
</evidence>
<reference evidence="11 12" key="1">
    <citation type="submission" date="2018-02" db="EMBL/GenBank/DDBJ databases">
        <title>Comparative genomes isolates from brazilian mangrove.</title>
        <authorList>
            <person name="Araujo J.E."/>
            <person name="Taketani R.G."/>
            <person name="Silva M.C.P."/>
            <person name="Loureco M.V."/>
            <person name="Andreote F.D."/>
        </authorList>
    </citation>
    <scope>NUCLEOTIDE SEQUENCE [LARGE SCALE GENOMIC DNA]</scope>
    <source>
        <strain evidence="11 12">Nap-Phe MGV</strain>
    </source>
</reference>
<dbReference type="EMBL" id="PUHZ01000005">
    <property type="protein sequence ID" value="PQO47254.1"/>
    <property type="molecule type" value="Genomic_DNA"/>
</dbReference>
<dbReference type="PANTHER" id="PTHR43757:SF2">
    <property type="entry name" value="AMINOMETHYLTRANSFERASE, MITOCHONDRIAL"/>
    <property type="match status" value="1"/>
</dbReference>
<evidence type="ECO:0000259" key="9">
    <source>
        <dbReference type="Pfam" id="PF01571"/>
    </source>
</evidence>
<dbReference type="InterPro" id="IPR028896">
    <property type="entry name" value="GcvT/YgfZ/DmdA"/>
</dbReference>
<keyword evidence="3 7" id="KW-0032">Aminotransferase</keyword>
<dbReference type="Proteomes" id="UP000237819">
    <property type="component" value="Unassembled WGS sequence"/>
</dbReference>
<dbReference type="Gene3D" id="3.30.70.1400">
    <property type="entry name" value="Aminomethyltransferase beta-barrel domains"/>
    <property type="match status" value="1"/>
</dbReference>
<dbReference type="InterPro" id="IPR006223">
    <property type="entry name" value="GcvT"/>
</dbReference>
<evidence type="ECO:0000256" key="6">
    <source>
        <dbReference type="ARBA" id="ARBA00047665"/>
    </source>
</evidence>
<dbReference type="FunFam" id="2.40.30.110:FF:000003">
    <property type="entry name" value="Aminomethyltransferase"/>
    <property type="match status" value="1"/>
</dbReference>
<dbReference type="OrthoDB" id="9774591at2"/>
<feature type="domain" description="Aminomethyltransferase C-terminal" evidence="10">
    <location>
        <begin position="287"/>
        <end position="362"/>
    </location>
</feature>
<dbReference type="GO" id="GO:0005960">
    <property type="term" value="C:glycine cleavage complex"/>
    <property type="evidence" value="ECO:0007669"/>
    <property type="project" value="InterPro"/>
</dbReference>
<dbReference type="InterPro" id="IPR022903">
    <property type="entry name" value="GcvT_bac"/>
</dbReference>
<dbReference type="Pfam" id="PF01571">
    <property type="entry name" value="GCV_T"/>
    <property type="match status" value="1"/>
</dbReference>
<protein>
    <recommendedName>
        <fullName evidence="2 7">Aminomethyltransferase</fullName>
        <ecNumber evidence="2 7">2.1.2.10</ecNumber>
    </recommendedName>
    <alternativeName>
        <fullName evidence="5 7">Glycine cleavage system T protein</fullName>
    </alternativeName>
</protein>
<dbReference type="SUPFAM" id="SSF103025">
    <property type="entry name" value="Folate-binding domain"/>
    <property type="match status" value="1"/>
</dbReference>
<dbReference type="InterPro" id="IPR006222">
    <property type="entry name" value="GCVT_N"/>
</dbReference>
<comment type="function">
    <text evidence="7">The glycine cleavage system catalyzes the degradation of glycine.</text>
</comment>
<accession>A0A2S8GT59</accession>
<evidence type="ECO:0000256" key="1">
    <source>
        <dbReference type="ARBA" id="ARBA00008609"/>
    </source>
</evidence>
<comment type="subunit">
    <text evidence="7">The glycine cleavage system is composed of four proteins: P, T, L and H.</text>
</comment>
<evidence type="ECO:0000313" key="11">
    <source>
        <dbReference type="EMBL" id="PQO47254.1"/>
    </source>
</evidence>
<dbReference type="AlphaFoldDB" id="A0A2S8GT59"/>
<dbReference type="Gene3D" id="4.10.1250.10">
    <property type="entry name" value="Aminomethyltransferase fragment"/>
    <property type="match status" value="1"/>
</dbReference>
<dbReference type="HAMAP" id="MF_00259">
    <property type="entry name" value="GcvT"/>
    <property type="match status" value="1"/>
</dbReference>
<dbReference type="InterPro" id="IPR013977">
    <property type="entry name" value="GcvT_C"/>
</dbReference>
<dbReference type="NCBIfam" id="TIGR00528">
    <property type="entry name" value="gcvT"/>
    <property type="match status" value="1"/>
</dbReference>
<evidence type="ECO:0000256" key="5">
    <source>
        <dbReference type="ARBA" id="ARBA00031395"/>
    </source>
</evidence>
<dbReference type="GO" id="GO:0008483">
    <property type="term" value="F:transaminase activity"/>
    <property type="evidence" value="ECO:0007669"/>
    <property type="project" value="UniProtKB-KW"/>
</dbReference>
<feature type="domain" description="GCVT N-terminal" evidence="9">
    <location>
        <begin position="8"/>
        <end position="266"/>
    </location>
</feature>
<comment type="similarity">
    <text evidence="1 7">Belongs to the GcvT family.</text>
</comment>
<dbReference type="PIRSF" id="PIRSF006487">
    <property type="entry name" value="GcvT"/>
    <property type="match status" value="1"/>
</dbReference>
<name>A0A2S8GT59_9BACT</name>
<comment type="caution">
    <text evidence="11">The sequence shown here is derived from an EMBL/GenBank/DDBJ whole genome shotgun (WGS) entry which is preliminary data.</text>
</comment>
<gene>
    <name evidence="7 11" type="primary">gcvT</name>
    <name evidence="11" type="ORF">C5Y93_04225</name>
</gene>
<dbReference type="SUPFAM" id="SSF101790">
    <property type="entry name" value="Aminomethyltransferase beta-barrel domain"/>
    <property type="match status" value="1"/>
</dbReference>
<dbReference type="InterPro" id="IPR029043">
    <property type="entry name" value="GcvT/YgfZ_C"/>
</dbReference>
<dbReference type="RefSeq" id="WP_105334142.1">
    <property type="nucleotide sequence ID" value="NZ_PUHZ01000005.1"/>
</dbReference>
<evidence type="ECO:0000256" key="4">
    <source>
        <dbReference type="ARBA" id="ARBA00022679"/>
    </source>
</evidence>
<dbReference type="EC" id="2.1.2.10" evidence="2 7"/>
<comment type="catalytic activity">
    <reaction evidence="6 7">
        <text>N(6)-[(R)-S(8)-aminomethyldihydrolipoyl]-L-lysyl-[protein] + (6S)-5,6,7,8-tetrahydrofolate = N(6)-[(R)-dihydrolipoyl]-L-lysyl-[protein] + (6R)-5,10-methylene-5,6,7,8-tetrahydrofolate + NH4(+)</text>
        <dbReference type="Rhea" id="RHEA:16945"/>
        <dbReference type="Rhea" id="RHEA-COMP:10475"/>
        <dbReference type="Rhea" id="RHEA-COMP:10492"/>
        <dbReference type="ChEBI" id="CHEBI:15636"/>
        <dbReference type="ChEBI" id="CHEBI:28938"/>
        <dbReference type="ChEBI" id="CHEBI:57453"/>
        <dbReference type="ChEBI" id="CHEBI:83100"/>
        <dbReference type="ChEBI" id="CHEBI:83143"/>
        <dbReference type="EC" id="2.1.2.10"/>
    </reaction>
</comment>
<dbReference type="NCBIfam" id="NF001567">
    <property type="entry name" value="PRK00389.1"/>
    <property type="match status" value="1"/>
</dbReference>
<dbReference type="Pfam" id="PF08669">
    <property type="entry name" value="GCV_T_C"/>
    <property type="match status" value="1"/>
</dbReference>
<dbReference type="InterPro" id="IPR027266">
    <property type="entry name" value="TrmE/GcvT-like"/>
</dbReference>
<dbReference type="PANTHER" id="PTHR43757">
    <property type="entry name" value="AMINOMETHYLTRANSFERASE"/>
    <property type="match status" value="1"/>
</dbReference>
<organism evidence="11 12">
    <name type="scientific">Blastopirellula marina</name>
    <dbReference type="NCBI Taxonomy" id="124"/>
    <lineage>
        <taxon>Bacteria</taxon>
        <taxon>Pseudomonadati</taxon>
        <taxon>Planctomycetota</taxon>
        <taxon>Planctomycetia</taxon>
        <taxon>Pirellulales</taxon>
        <taxon>Pirellulaceae</taxon>
        <taxon>Blastopirellula</taxon>
    </lineage>
</organism>
<dbReference type="FunFam" id="3.30.70.1400:FF:000001">
    <property type="entry name" value="Aminomethyltransferase"/>
    <property type="match status" value="1"/>
</dbReference>
<feature type="binding site" evidence="8">
    <location>
        <position position="200"/>
    </location>
    <ligand>
        <name>substrate</name>
    </ligand>
</feature>
<keyword evidence="4 7" id="KW-0808">Transferase</keyword>
<dbReference type="GO" id="GO:0005829">
    <property type="term" value="C:cytosol"/>
    <property type="evidence" value="ECO:0007669"/>
    <property type="project" value="TreeGrafter"/>
</dbReference>
<dbReference type="Gene3D" id="3.30.1360.120">
    <property type="entry name" value="Probable tRNA modification gtpase trme, domain 1"/>
    <property type="match status" value="1"/>
</dbReference>
<evidence type="ECO:0000256" key="2">
    <source>
        <dbReference type="ARBA" id="ARBA00012616"/>
    </source>
</evidence>
<proteinExistence type="inferred from homology"/>
<evidence type="ECO:0000256" key="3">
    <source>
        <dbReference type="ARBA" id="ARBA00022576"/>
    </source>
</evidence>
<dbReference type="GO" id="GO:0019464">
    <property type="term" value="P:glycine decarboxylation via glycine cleavage system"/>
    <property type="evidence" value="ECO:0007669"/>
    <property type="project" value="UniProtKB-UniRule"/>
</dbReference>
<sequence length="367" mass="39646">MTLAKTPLNDWHHAAGGRLVDFGGWEMPVQYSSIIDEHNATRTAVGLFDVSHMARFRFDGPGAGEFLDKLLTRKASVVPMGKIRYSLVCNDEGGILDDVLIYNLGEGDQQYFWLVVNAGNREKIAAWIDKHFPAEGVTFTDHTLDTAMIAVQGPKAIEIVQPLCDVQIGELKYYSGALGTLCGEQALISRTGYTGEDGVEVTVPAAAATAVWEQILAAAKPIGGLPCGLGARDTLRLEAAMPLYGHELSESIDPITAGLTFGVSFDHDFIGKDRLEAARDAAPKMVRVGFTCGDRRVPREHCTVHIGDQQVGEVTSGTFSPTFNKPIAMGYVDPAIAVNGTAVEIDIRGKRITAEVAPLPFYSRPRT</sequence>
<evidence type="ECO:0000259" key="10">
    <source>
        <dbReference type="Pfam" id="PF08669"/>
    </source>
</evidence>
<dbReference type="Gene3D" id="2.40.30.110">
    <property type="entry name" value="Aminomethyltransferase beta-barrel domains"/>
    <property type="match status" value="1"/>
</dbReference>
<dbReference type="GO" id="GO:0004047">
    <property type="term" value="F:aminomethyltransferase activity"/>
    <property type="evidence" value="ECO:0007669"/>
    <property type="project" value="UniProtKB-UniRule"/>
</dbReference>
<evidence type="ECO:0000313" key="12">
    <source>
        <dbReference type="Proteomes" id="UP000237819"/>
    </source>
</evidence>